<evidence type="ECO:0000313" key="3">
    <source>
        <dbReference type="Proteomes" id="UP000324974"/>
    </source>
</evidence>
<proteinExistence type="predicted"/>
<dbReference type="Proteomes" id="UP000324974">
    <property type="component" value="Chromosome"/>
</dbReference>
<dbReference type="AlphaFoldDB" id="A0A5C1A4B6"/>
<dbReference type="EMBL" id="CP042425">
    <property type="protein sequence ID" value="QEL13480.1"/>
    <property type="molecule type" value="Genomic_DNA"/>
</dbReference>
<dbReference type="RefSeq" id="WP_149108449.1">
    <property type="nucleotide sequence ID" value="NZ_CP042425.1"/>
</dbReference>
<feature type="region of interest" description="Disordered" evidence="1">
    <location>
        <begin position="25"/>
        <end position="44"/>
    </location>
</feature>
<feature type="region of interest" description="Disordered" evidence="1">
    <location>
        <begin position="52"/>
        <end position="72"/>
    </location>
</feature>
<evidence type="ECO:0000256" key="1">
    <source>
        <dbReference type="SAM" id="MobiDB-lite"/>
    </source>
</evidence>
<dbReference type="KEGG" id="lrs:PX52LOC_00337"/>
<gene>
    <name evidence="2" type="ORF">PX52LOC_00337</name>
</gene>
<sequence>MNENPTFADDGDPWTIPLHGISVPLPPTADVPRTGQPATVDLPSADTLPSLELLSDDVPTDVGFHPRLRRSA</sequence>
<keyword evidence="3" id="KW-1185">Reference proteome</keyword>
<reference evidence="3" key="1">
    <citation type="submission" date="2019-08" db="EMBL/GenBank/DDBJ databases">
        <title>Limnoglobus roseus gen. nov., sp. nov., a novel freshwater planctomycete with a giant genome from the family Gemmataceae.</title>
        <authorList>
            <person name="Kulichevskaya I.S."/>
            <person name="Naumoff D.G."/>
            <person name="Miroshnikov K."/>
            <person name="Ivanova A."/>
            <person name="Philippov D.A."/>
            <person name="Hakobyan A."/>
            <person name="Rijpstra I.C."/>
            <person name="Sinninghe Damste J.S."/>
            <person name="Liesack W."/>
            <person name="Dedysh S.N."/>
        </authorList>
    </citation>
    <scope>NUCLEOTIDE SEQUENCE [LARGE SCALE GENOMIC DNA]</scope>
    <source>
        <strain evidence="3">PX52</strain>
    </source>
</reference>
<protein>
    <submittedName>
        <fullName evidence="2">Uncharacterized protein</fullName>
    </submittedName>
</protein>
<accession>A0A5C1A4B6</accession>
<name>A0A5C1A4B6_9BACT</name>
<evidence type="ECO:0000313" key="2">
    <source>
        <dbReference type="EMBL" id="QEL13480.1"/>
    </source>
</evidence>
<organism evidence="2 3">
    <name type="scientific">Limnoglobus roseus</name>
    <dbReference type="NCBI Taxonomy" id="2598579"/>
    <lineage>
        <taxon>Bacteria</taxon>
        <taxon>Pseudomonadati</taxon>
        <taxon>Planctomycetota</taxon>
        <taxon>Planctomycetia</taxon>
        <taxon>Gemmatales</taxon>
        <taxon>Gemmataceae</taxon>
        <taxon>Limnoglobus</taxon>
    </lineage>
</organism>